<feature type="signal peptide" evidence="1">
    <location>
        <begin position="1"/>
        <end position="24"/>
    </location>
</feature>
<feature type="domain" description="Ice-binding protein C-terminal" evidence="2">
    <location>
        <begin position="277"/>
        <end position="298"/>
    </location>
</feature>
<evidence type="ECO:0000313" key="3">
    <source>
        <dbReference type="EMBL" id="MYN08552.1"/>
    </source>
</evidence>
<dbReference type="RefSeq" id="WP_161072875.1">
    <property type="nucleotide sequence ID" value="NZ_CP086370.1"/>
</dbReference>
<proteinExistence type="predicted"/>
<accession>A0A7X4HDT1</accession>
<evidence type="ECO:0000259" key="2">
    <source>
        <dbReference type="Pfam" id="PF07589"/>
    </source>
</evidence>
<evidence type="ECO:0000256" key="1">
    <source>
        <dbReference type="SAM" id="SignalP"/>
    </source>
</evidence>
<protein>
    <submittedName>
        <fullName evidence="3">PEP-CTERM sorting domain-containing protein</fullName>
    </submittedName>
</protein>
<dbReference type="EMBL" id="WWCU01000015">
    <property type="protein sequence ID" value="MYN08552.1"/>
    <property type="molecule type" value="Genomic_DNA"/>
</dbReference>
<keyword evidence="1" id="KW-0732">Signal</keyword>
<evidence type="ECO:0000313" key="4">
    <source>
        <dbReference type="Proteomes" id="UP000450676"/>
    </source>
</evidence>
<reference evidence="3 4" key="1">
    <citation type="submission" date="2019-12" db="EMBL/GenBank/DDBJ databases">
        <title>Novel species isolated from a subtropical stream in China.</title>
        <authorList>
            <person name="Lu H."/>
        </authorList>
    </citation>
    <scope>NUCLEOTIDE SEQUENCE [LARGE SCALE GENOMIC DNA]</scope>
    <source>
        <strain evidence="3 4">FT127W</strain>
    </source>
</reference>
<name>A0A7X4HDT1_9BURK</name>
<feature type="chain" id="PRO_5030510018" evidence="1">
    <location>
        <begin position="25"/>
        <end position="301"/>
    </location>
</feature>
<dbReference type="Proteomes" id="UP000450676">
    <property type="component" value="Unassembled WGS sequence"/>
</dbReference>
<sequence length="301" mass="31054">MQSLTVLRRTLFCLAAVCAPLAMAAPLAPFVLSKPGLVEIKYTGYQARSSDAGKAGTLKESTFAAGYMTSINEVGNASDSYWQQGLNNQSISFMMYGAGDASTAAGTGGVGKRIFSAGCTNAAFGCDGKIHLDFYIDKLSGGTNPGFGTGGLKASDRTAFNKIKGITDGELLMSWEFTPGMVTGPVAGMSNVAFNPLNTTLFQETDGLPTPAFGTGTYLANCMSGPACIYFRSASQAGGSDFFGINTMTSILATSAVGKNGWGWRLADPVVALVQLPEPGVLALLAAGLLGLAGLRRRGSA</sequence>
<comment type="caution">
    <text evidence="3">The sequence shown here is derived from an EMBL/GenBank/DDBJ whole genome shotgun (WGS) entry which is preliminary data.</text>
</comment>
<dbReference type="NCBIfam" id="TIGR02595">
    <property type="entry name" value="PEP_CTERM"/>
    <property type="match status" value="1"/>
</dbReference>
<keyword evidence="4" id="KW-1185">Reference proteome</keyword>
<dbReference type="AlphaFoldDB" id="A0A7X4HDT1"/>
<dbReference type="InterPro" id="IPR013424">
    <property type="entry name" value="Ice-binding_C"/>
</dbReference>
<dbReference type="Pfam" id="PF07589">
    <property type="entry name" value="PEP-CTERM"/>
    <property type="match status" value="1"/>
</dbReference>
<gene>
    <name evidence="3" type="ORF">GTP77_14525</name>
</gene>
<organism evidence="3 4">
    <name type="scientific">Pseudoduganella aquatica</name>
    <dbReference type="NCBI Taxonomy" id="2660641"/>
    <lineage>
        <taxon>Bacteria</taxon>
        <taxon>Pseudomonadati</taxon>
        <taxon>Pseudomonadota</taxon>
        <taxon>Betaproteobacteria</taxon>
        <taxon>Burkholderiales</taxon>
        <taxon>Oxalobacteraceae</taxon>
        <taxon>Telluria group</taxon>
        <taxon>Pseudoduganella</taxon>
    </lineage>
</organism>